<dbReference type="OrthoDB" id="410104at2759"/>
<dbReference type="InterPro" id="IPR036691">
    <property type="entry name" value="Endo/exonu/phosph_ase_sf"/>
</dbReference>
<feature type="domain" description="Endonuclease/exonuclease/phosphatase" evidence="1">
    <location>
        <begin position="450"/>
        <end position="586"/>
    </location>
</feature>
<sequence length="747" mass="84970">MSNDEVPTNEILNYDGYKCFVNCRSSDSNKVRGGLATFFKKEILSGVKLMDKTMDDIMWFKLDKTFFSFDRNVFLCFLYIPPSNSSYTLRTNFDKQIFEKLEADIAKYSISGDVILMGDLNAHINCKELDFITNEVDDSLDNFLPTNYVADSVCKFRNTQVHQKTNNYGKLILDLCTESQLRILNGRTLGDSKGKITFYNHNGVSIDDYCLCSSEFLPNIVNFSVGQFEPTISDHCPISITIHSQLVNKSCDNYVKPTLRRVKWTTKREEIFKSNMLKVNFGTINSDVDNLTQKIEANNTCNSNVTQSVNDTVSSISSILYNAAFLSNTNKTPGKTKRSKRRKIKKPYYDNECESKNILNFITNPTDHGLNNQYNDQGVKGNTQPADPLNNNDVTVTVNNLPFIEGENLQDKVQQIIDSLGEVSSQISVVATKRLTTRFHNKPGLVKISFQTILKEVNADIFSICETHLKEIDEIEVDGYTWKGFNRQYIHRNAPKASGGVGLLIKNCIFEEYKYETIDIIRDGVMCGKFQSKSTDFNFIVFSCYLPPENSVWGRDSQGYFAHILSDIYEQCDTDAIFLCGDFNSRIGSLKDYSDFDELPSRLSLDKTVNQHGNTFLEFLNESKMCVLNGRFDQDKDNFTFISGRGKSVVDYICVPQDYLDQCISFETITTRSIVEKANLFNLLGELPDHSVLVTEFRSIKSIFTDSIPASPTQSTKRFKLKLMPNDMFSSDMCKIALNKLEKLKKI</sequence>
<comment type="caution">
    <text evidence="2">The sequence shown here is derived from an EMBL/GenBank/DDBJ whole genome shotgun (WGS) entry which is preliminary data.</text>
</comment>
<evidence type="ECO:0000313" key="2">
    <source>
        <dbReference type="EMBL" id="CAG2193101.1"/>
    </source>
</evidence>
<proteinExistence type="predicted"/>
<dbReference type="Gene3D" id="3.60.10.10">
    <property type="entry name" value="Endonuclease/exonuclease/phosphatase"/>
    <property type="match status" value="2"/>
</dbReference>
<dbReference type="PANTHER" id="PTHR33776">
    <property type="entry name" value="ENDO/EXONUCLEASE/PHOSPHATASE DOMAIN-CONTAINING PROTEIN"/>
    <property type="match status" value="1"/>
</dbReference>
<accession>A0A8S3QD55</accession>
<dbReference type="InterPro" id="IPR005135">
    <property type="entry name" value="Endo/exonuclease/phosphatase"/>
</dbReference>
<keyword evidence="3" id="KW-1185">Reference proteome</keyword>
<gene>
    <name evidence="2" type="ORF">MEDL_8461</name>
</gene>
<protein>
    <recommendedName>
        <fullName evidence="1">Endonuclease/exonuclease/phosphatase domain-containing protein</fullName>
    </recommendedName>
</protein>
<dbReference type="Pfam" id="PF03372">
    <property type="entry name" value="Exo_endo_phos"/>
    <property type="match status" value="1"/>
</dbReference>
<dbReference type="EMBL" id="CAJPWZ010000459">
    <property type="protein sequence ID" value="CAG2193101.1"/>
    <property type="molecule type" value="Genomic_DNA"/>
</dbReference>
<evidence type="ECO:0000313" key="3">
    <source>
        <dbReference type="Proteomes" id="UP000683360"/>
    </source>
</evidence>
<dbReference type="GO" id="GO:0003824">
    <property type="term" value="F:catalytic activity"/>
    <property type="evidence" value="ECO:0007669"/>
    <property type="project" value="InterPro"/>
</dbReference>
<reference evidence="2" key="1">
    <citation type="submission" date="2021-03" db="EMBL/GenBank/DDBJ databases">
        <authorList>
            <person name="Bekaert M."/>
        </authorList>
    </citation>
    <scope>NUCLEOTIDE SEQUENCE</scope>
</reference>
<name>A0A8S3QD55_MYTED</name>
<dbReference type="Proteomes" id="UP000683360">
    <property type="component" value="Unassembled WGS sequence"/>
</dbReference>
<organism evidence="2 3">
    <name type="scientific">Mytilus edulis</name>
    <name type="common">Blue mussel</name>
    <dbReference type="NCBI Taxonomy" id="6550"/>
    <lineage>
        <taxon>Eukaryota</taxon>
        <taxon>Metazoa</taxon>
        <taxon>Spiralia</taxon>
        <taxon>Lophotrochozoa</taxon>
        <taxon>Mollusca</taxon>
        <taxon>Bivalvia</taxon>
        <taxon>Autobranchia</taxon>
        <taxon>Pteriomorphia</taxon>
        <taxon>Mytilida</taxon>
        <taxon>Mytiloidea</taxon>
        <taxon>Mytilidae</taxon>
        <taxon>Mytilinae</taxon>
        <taxon>Mytilus</taxon>
    </lineage>
</organism>
<evidence type="ECO:0000259" key="1">
    <source>
        <dbReference type="Pfam" id="PF03372"/>
    </source>
</evidence>
<dbReference type="PANTHER" id="PTHR33776:SF3">
    <property type="entry name" value="PHD-TYPE DOMAIN-CONTAINING PROTEIN"/>
    <property type="match status" value="1"/>
</dbReference>
<dbReference type="AlphaFoldDB" id="A0A8S3QD55"/>
<dbReference type="SUPFAM" id="SSF56219">
    <property type="entry name" value="DNase I-like"/>
    <property type="match status" value="2"/>
</dbReference>